<evidence type="ECO:0000313" key="1">
    <source>
        <dbReference type="EMBL" id="VDO99684.1"/>
    </source>
</evidence>
<reference evidence="1 2" key="2">
    <citation type="submission" date="2018-11" db="EMBL/GenBank/DDBJ databases">
        <authorList>
            <consortium name="Pathogen Informatics"/>
        </authorList>
    </citation>
    <scope>NUCLEOTIDE SEQUENCE [LARGE SCALE GENOMIC DNA]</scope>
</reference>
<organism evidence="3">
    <name type="scientific">Soboliphyme baturini</name>
    <dbReference type="NCBI Taxonomy" id="241478"/>
    <lineage>
        <taxon>Eukaryota</taxon>
        <taxon>Metazoa</taxon>
        <taxon>Ecdysozoa</taxon>
        <taxon>Nematoda</taxon>
        <taxon>Enoplea</taxon>
        <taxon>Dorylaimia</taxon>
        <taxon>Dioctophymatida</taxon>
        <taxon>Dioctophymatoidea</taxon>
        <taxon>Soboliphymatidae</taxon>
        <taxon>Soboliphyme</taxon>
    </lineage>
</organism>
<protein>
    <submittedName>
        <fullName evidence="3">Rab3 GTPase-activating protein catalytic subunit</fullName>
    </submittedName>
</protein>
<dbReference type="SUPFAM" id="SSF103657">
    <property type="entry name" value="BAR/IMD domain-like"/>
    <property type="match status" value="1"/>
</dbReference>
<dbReference type="Proteomes" id="UP000270296">
    <property type="component" value="Unassembled WGS sequence"/>
</dbReference>
<reference evidence="3" key="1">
    <citation type="submission" date="2016-06" db="UniProtKB">
        <authorList>
            <consortium name="WormBaseParasite"/>
        </authorList>
    </citation>
    <scope>IDENTIFICATION</scope>
</reference>
<evidence type="ECO:0000313" key="3">
    <source>
        <dbReference type="WBParaSite" id="SBAD_0000315101-mRNA-1"/>
    </source>
</evidence>
<keyword evidence="2" id="KW-1185">Reference proteome</keyword>
<dbReference type="InterPro" id="IPR027267">
    <property type="entry name" value="AH/BAR_dom_sf"/>
</dbReference>
<accession>A0A183IHB2</accession>
<gene>
    <name evidence="1" type="ORF">SBAD_LOCUS3007</name>
</gene>
<evidence type="ECO:0000313" key="2">
    <source>
        <dbReference type="Proteomes" id="UP000270296"/>
    </source>
</evidence>
<proteinExistence type="predicted"/>
<sequence length="110" mass="13020">MSEFGSSVRCFDWQTPERCFKRPKNLVKKYSLKKKDDGEKSNPPYPPFTYEAAFSRILDEILHLACQHETVAESYHDEICPDVSRVSKQLKEERKSVRNHMSFTDCRFRL</sequence>
<dbReference type="Gene3D" id="1.20.1270.60">
    <property type="entry name" value="Arfaptin homology (AH) domain/BAR domain"/>
    <property type="match status" value="1"/>
</dbReference>
<dbReference type="AlphaFoldDB" id="A0A183IHB2"/>
<dbReference type="WBParaSite" id="SBAD_0000315101-mRNA-1">
    <property type="protein sequence ID" value="SBAD_0000315101-mRNA-1"/>
    <property type="gene ID" value="SBAD_0000315101"/>
</dbReference>
<name>A0A183IHB2_9BILA</name>
<dbReference type="EMBL" id="UZAM01007522">
    <property type="protein sequence ID" value="VDO99684.1"/>
    <property type="molecule type" value="Genomic_DNA"/>
</dbReference>